<evidence type="ECO:0000313" key="2">
    <source>
        <dbReference type="EMBL" id="PFX24319.1"/>
    </source>
</evidence>
<evidence type="ECO:0000256" key="1">
    <source>
        <dbReference type="SAM" id="Coils"/>
    </source>
</evidence>
<proteinExistence type="predicted"/>
<evidence type="ECO:0000313" key="3">
    <source>
        <dbReference type="Proteomes" id="UP000225706"/>
    </source>
</evidence>
<comment type="caution">
    <text evidence="2">The sequence shown here is derived from an EMBL/GenBank/DDBJ whole genome shotgun (WGS) entry which is preliminary data.</text>
</comment>
<keyword evidence="3" id="KW-1185">Reference proteome</keyword>
<name>A0A2B4S5J9_STYPI</name>
<reference evidence="3" key="1">
    <citation type="journal article" date="2017" name="bioRxiv">
        <title>Comparative analysis of the genomes of Stylophora pistillata and Acropora digitifera provides evidence for extensive differences between species of corals.</title>
        <authorList>
            <person name="Voolstra C.R."/>
            <person name="Li Y."/>
            <person name="Liew Y.J."/>
            <person name="Baumgarten S."/>
            <person name="Zoccola D."/>
            <person name="Flot J.-F."/>
            <person name="Tambutte S."/>
            <person name="Allemand D."/>
            <person name="Aranda M."/>
        </authorList>
    </citation>
    <scope>NUCLEOTIDE SEQUENCE [LARGE SCALE GENOMIC DNA]</scope>
</reference>
<feature type="coiled-coil region" evidence="1">
    <location>
        <begin position="37"/>
        <end position="64"/>
    </location>
</feature>
<accession>A0A2B4S5J9</accession>
<protein>
    <submittedName>
        <fullName evidence="2">Uncharacterized protein</fullName>
    </submittedName>
</protein>
<dbReference type="AlphaFoldDB" id="A0A2B4S5J9"/>
<dbReference type="Proteomes" id="UP000225706">
    <property type="component" value="Unassembled WGS sequence"/>
</dbReference>
<organism evidence="2 3">
    <name type="scientific">Stylophora pistillata</name>
    <name type="common">Smooth cauliflower coral</name>
    <dbReference type="NCBI Taxonomy" id="50429"/>
    <lineage>
        <taxon>Eukaryota</taxon>
        <taxon>Metazoa</taxon>
        <taxon>Cnidaria</taxon>
        <taxon>Anthozoa</taxon>
        <taxon>Hexacorallia</taxon>
        <taxon>Scleractinia</taxon>
        <taxon>Astrocoeniina</taxon>
        <taxon>Pocilloporidae</taxon>
        <taxon>Stylophora</taxon>
    </lineage>
</organism>
<gene>
    <name evidence="2" type="ORF">AWC38_SpisGene11106</name>
</gene>
<dbReference type="EMBL" id="LSMT01000180">
    <property type="protein sequence ID" value="PFX24319.1"/>
    <property type="molecule type" value="Genomic_DNA"/>
</dbReference>
<sequence>MAGVSNPGLLSAEIKDYINTIDLFIRYTSKQTEQVEVEDLTCKVELISENIEKLQKKLSDIKSSLNMPELKEDTLTMQRKLEFIGRKNRTLEEVYTKVTRMTSQACACDEVVRRKFCDFTYYNLKTVHNDLNARVADLKSADTNFTEEENEKLQILLAD</sequence>
<dbReference type="OrthoDB" id="20872at2759"/>
<keyword evidence="1" id="KW-0175">Coiled coil</keyword>